<evidence type="ECO:0000256" key="1">
    <source>
        <dbReference type="ARBA" id="ARBA00001946"/>
    </source>
</evidence>
<comment type="subcellular location">
    <subcellularLocation>
        <location evidence="2 19">Cell membrane</location>
        <topology evidence="2 19">Multi-pass membrane protein</topology>
    </subcellularLocation>
</comment>
<dbReference type="EMBL" id="FNFX01000004">
    <property type="protein sequence ID" value="SDK68155.1"/>
    <property type="molecule type" value="Genomic_DNA"/>
</dbReference>
<comment type="cofactor">
    <cofactor evidence="1 19">
        <name>Mg(2+)</name>
        <dbReference type="ChEBI" id="CHEBI:18420"/>
    </cofactor>
</comment>
<feature type="transmembrane region" description="Helical" evidence="19">
    <location>
        <begin position="112"/>
        <end position="131"/>
    </location>
</feature>
<evidence type="ECO:0000256" key="5">
    <source>
        <dbReference type="ARBA" id="ARBA00013200"/>
    </source>
</evidence>
<evidence type="ECO:0000256" key="17">
    <source>
        <dbReference type="ARBA" id="ARBA00048623"/>
    </source>
</evidence>
<dbReference type="EC" id="2.7.8.26" evidence="5 19"/>
<dbReference type="GO" id="GO:0051073">
    <property type="term" value="F:adenosylcobinamide-GDP ribazoletransferase activity"/>
    <property type="evidence" value="ECO:0007669"/>
    <property type="project" value="UniProtKB-UniRule"/>
</dbReference>
<accession>A0A1G9DWA9</accession>
<keyword evidence="9 19" id="KW-0808">Transferase</keyword>
<evidence type="ECO:0000313" key="21">
    <source>
        <dbReference type="Proteomes" id="UP000198629"/>
    </source>
</evidence>
<evidence type="ECO:0000256" key="11">
    <source>
        <dbReference type="ARBA" id="ARBA00022842"/>
    </source>
</evidence>
<evidence type="ECO:0000256" key="2">
    <source>
        <dbReference type="ARBA" id="ARBA00004651"/>
    </source>
</evidence>
<comment type="catalytic activity">
    <reaction evidence="18 19">
        <text>alpha-ribazole 5'-phosphate + adenosylcob(III)inamide-GDP = adenosylcob(III)alamin 5'-phosphate + GMP + H(+)</text>
        <dbReference type="Rhea" id="RHEA:23560"/>
        <dbReference type="ChEBI" id="CHEBI:15378"/>
        <dbReference type="ChEBI" id="CHEBI:57918"/>
        <dbReference type="ChEBI" id="CHEBI:58115"/>
        <dbReference type="ChEBI" id="CHEBI:60487"/>
        <dbReference type="ChEBI" id="CHEBI:60493"/>
        <dbReference type="EC" id="2.7.8.26"/>
    </reaction>
</comment>
<dbReference type="AlphaFoldDB" id="A0A1G9DWA9"/>
<dbReference type="Proteomes" id="UP000198629">
    <property type="component" value="Unassembled WGS sequence"/>
</dbReference>
<comment type="catalytic activity">
    <reaction evidence="17 19">
        <text>alpha-ribazole + adenosylcob(III)inamide-GDP = adenosylcob(III)alamin + GMP + H(+)</text>
        <dbReference type="Rhea" id="RHEA:16049"/>
        <dbReference type="ChEBI" id="CHEBI:10329"/>
        <dbReference type="ChEBI" id="CHEBI:15378"/>
        <dbReference type="ChEBI" id="CHEBI:18408"/>
        <dbReference type="ChEBI" id="CHEBI:58115"/>
        <dbReference type="ChEBI" id="CHEBI:60487"/>
        <dbReference type="EC" id="2.7.8.26"/>
    </reaction>
</comment>
<dbReference type="GO" id="GO:0008818">
    <property type="term" value="F:cobalamin 5'-phosphate synthase activity"/>
    <property type="evidence" value="ECO:0007669"/>
    <property type="project" value="UniProtKB-UniRule"/>
</dbReference>
<evidence type="ECO:0000256" key="18">
    <source>
        <dbReference type="ARBA" id="ARBA00049504"/>
    </source>
</evidence>
<reference evidence="21" key="1">
    <citation type="submission" date="2016-10" db="EMBL/GenBank/DDBJ databases">
        <authorList>
            <person name="Varghese N."/>
            <person name="Submissions S."/>
        </authorList>
    </citation>
    <scope>NUCLEOTIDE SEQUENCE [LARGE SCALE GENOMIC DNA]</scope>
    <source>
        <strain evidence="21">CBMB127</strain>
    </source>
</reference>
<dbReference type="GO" id="GO:0009236">
    <property type="term" value="P:cobalamin biosynthetic process"/>
    <property type="evidence" value="ECO:0007669"/>
    <property type="project" value="UniProtKB-UniRule"/>
</dbReference>
<keyword evidence="7 19" id="KW-1003">Cell membrane</keyword>
<gene>
    <name evidence="19" type="primary">cobS</name>
    <name evidence="20" type="ORF">SAMN05192566_2024</name>
</gene>
<proteinExistence type="inferred from homology"/>
<keyword evidence="12 19" id="KW-1133">Transmembrane helix</keyword>
<dbReference type="PANTHER" id="PTHR34148:SF1">
    <property type="entry name" value="ADENOSYLCOBINAMIDE-GDP RIBAZOLETRANSFERASE"/>
    <property type="match status" value="1"/>
</dbReference>
<comment type="pathway">
    <text evidence="3 19">Cofactor biosynthesis; adenosylcobalamin biosynthesis; adenosylcobalamin from cob(II)yrinate a,c-diamide: step 7/7.</text>
</comment>
<evidence type="ECO:0000256" key="16">
    <source>
        <dbReference type="ARBA" id="ARBA00032853"/>
    </source>
</evidence>
<dbReference type="NCBIfam" id="TIGR00317">
    <property type="entry name" value="cobS"/>
    <property type="match status" value="1"/>
</dbReference>
<keyword evidence="13 19" id="KW-0472">Membrane</keyword>
<keyword evidence="11 19" id="KW-0460">Magnesium</keyword>
<evidence type="ECO:0000256" key="9">
    <source>
        <dbReference type="ARBA" id="ARBA00022679"/>
    </source>
</evidence>
<dbReference type="InterPro" id="IPR003805">
    <property type="entry name" value="CobS"/>
</dbReference>
<evidence type="ECO:0000256" key="7">
    <source>
        <dbReference type="ARBA" id="ARBA00022475"/>
    </source>
</evidence>
<evidence type="ECO:0000256" key="14">
    <source>
        <dbReference type="ARBA" id="ARBA00025228"/>
    </source>
</evidence>
<dbReference type="PANTHER" id="PTHR34148">
    <property type="entry name" value="ADENOSYLCOBINAMIDE-GDP RIBAZOLETRANSFERASE"/>
    <property type="match status" value="1"/>
</dbReference>
<feature type="transmembrane region" description="Helical" evidence="19">
    <location>
        <begin position="208"/>
        <end position="227"/>
    </location>
</feature>
<comment type="function">
    <text evidence="14 19">Joins adenosylcobinamide-GDP and alpha-ribazole to generate adenosylcobalamin (Ado-cobalamin). Also synthesizes adenosylcobalamin 5'-phosphate from adenosylcobinamide-GDP and alpha-ribazole 5'-phosphate.</text>
</comment>
<dbReference type="GO" id="GO:0005886">
    <property type="term" value="C:plasma membrane"/>
    <property type="evidence" value="ECO:0007669"/>
    <property type="project" value="UniProtKB-SubCell"/>
</dbReference>
<feature type="transmembrane region" description="Helical" evidence="19">
    <location>
        <begin position="42"/>
        <end position="62"/>
    </location>
</feature>
<dbReference type="Pfam" id="PF02654">
    <property type="entry name" value="CobS"/>
    <property type="match status" value="1"/>
</dbReference>
<evidence type="ECO:0000256" key="19">
    <source>
        <dbReference type="HAMAP-Rule" id="MF_00719"/>
    </source>
</evidence>
<dbReference type="STRING" id="492660.SAMN05192566_2024"/>
<evidence type="ECO:0000313" key="20">
    <source>
        <dbReference type="EMBL" id="SDK68155.1"/>
    </source>
</evidence>
<name>A0A1G9DWA9_9PROT</name>
<evidence type="ECO:0000256" key="4">
    <source>
        <dbReference type="ARBA" id="ARBA00010561"/>
    </source>
</evidence>
<keyword evidence="8 19" id="KW-0169">Cobalamin biosynthesis</keyword>
<evidence type="ECO:0000256" key="8">
    <source>
        <dbReference type="ARBA" id="ARBA00022573"/>
    </source>
</evidence>
<organism evidence="20 21">
    <name type="scientific">Methylophilus rhizosphaerae</name>
    <dbReference type="NCBI Taxonomy" id="492660"/>
    <lineage>
        <taxon>Bacteria</taxon>
        <taxon>Pseudomonadati</taxon>
        <taxon>Pseudomonadota</taxon>
        <taxon>Betaproteobacteria</taxon>
        <taxon>Nitrosomonadales</taxon>
        <taxon>Methylophilaceae</taxon>
        <taxon>Methylophilus</taxon>
    </lineage>
</organism>
<feature type="transmembrane region" description="Helical" evidence="19">
    <location>
        <begin position="137"/>
        <end position="161"/>
    </location>
</feature>
<dbReference type="NCBIfam" id="NF001277">
    <property type="entry name" value="PRK00235.1-3"/>
    <property type="match status" value="1"/>
</dbReference>
<dbReference type="UniPathway" id="UPA00148">
    <property type="reaction ID" value="UER00238"/>
</dbReference>
<sequence>MNLKLQWRYFLLALGFFTRLPVPSFPDFQESDLNHSARYFPLVGVLVGLLAAVTWWLAALLFPASIAVLCSMAVTIYLTGAFHEDGLADSADGLGGGLDRKRKLEIMQDSRLGSYGAVALVGMLLFKFHTLSALPAAMLPFSLIAGHALSRLAAVYIMATTQYARPAGKSKPLATALTQNDLWFASVFGLWSWIGFASLLWLNHGGAGALRFLLLTALPVFLAWEWWRRLLLRNLQGYTGDTLGATQQLTELAFYLGLLAWSQLA</sequence>
<evidence type="ECO:0000256" key="10">
    <source>
        <dbReference type="ARBA" id="ARBA00022692"/>
    </source>
</evidence>
<protein>
    <recommendedName>
        <fullName evidence="6 19">Adenosylcobinamide-GDP ribazoletransferase</fullName>
        <ecNumber evidence="5 19">2.7.8.26</ecNumber>
    </recommendedName>
    <alternativeName>
        <fullName evidence="16 19">Cobalamin synthase</fullName>
    </alternativeName>
    <alternativeName>
        <fullName evidence="15 19">Cobalamin-5'-phosphate synthase</fullName>
    </alternativeName>
</protein>
<evidence type="ECO:0000256" key="15">
    <source>
        <dbReference type="ARBA" id="ARBA00032605"/>
    </source>
</evidence>
<evidence type="ECO:0000256" key="13">
    <source>
        <dbReference type="ARBA" id="ARBA00023136"/>
    </source>
</evidence>
<evidence type="ECO:0000256" key="12">
    <source>
        <dbReference type="ARBA" id="ARBA00022989"/>
    </source>
</evidence>
<evidence type="ECO:0000256" key="6">
    <source>
        <dbReference type="ARBA" id="ARBA00015850"/>
    </source>
</evidence>
<keyword evidence="10 19" id="KW-0812">Transmembrane</keyword>
<dbReference type="HAMAP" id="MF_00719">
    <property type="entry name" value="CobS"/>
    <property type="match status" value="1"/>
</dbReference>
<keyword evidence="21" id="KW-1185">Reference proteome</keyword>
<feature type="transmembrane region" description="Helical" evidence="19">
    <location>
        <begin position="182"/>
        <end position="202"/>
    </location>
</feature>
<comment type="similarity">
    <text evidence="4 19">Belongs to the CobS family.</text>
</comment>
<evidence type="ECO:0000256" key="3">
    <source>
        <dbReference type="ARBA" id="ARBA00004663"/>
    </source>
</evidence>